<feature type="region of interest" description="Disordered" evidence="1">
    <location>
        <begin position="157"/>
        <end position="205"/>
    </location>
</feature>
<dbReference type="Proteomes" id="UP001066276">
    <property type="component" value="Chromosome 4_2"/>
</dbReference>
<reference evidence="2" key="1">
    <citation type="journal article" date="2022" name="bioRxiv">
        <title>Sequencing and chromosome-scale assembly of the giantPleurodeles waltlgenome.</title>
        <authorList>
            <person name="Brown T."/>
            <person name="Elewa A."/>
            <person name="Iarovenko S."/>
            <person name="Subramanian E."/>
            <person name="Araus A.J."/>
            <person name="Petzold A."/>
            <person name="Susuki M."/>
            <person name="Suzuki K.-i.T."/>
            <person name="Hayashi T."/>
            <person name="Toyoda A."/>
            <person name="Oliveira C."/>
            <person name="Osipova E."/>
            <person name="Leigh N.D."/>
            <person name="Simon A."/>
            <person name="Yun M.H."/>
        </authorList>
    </citation>
    <scope>NUCLEOTIDE SEQUENCE</scope>
    <source>
        <strain evidence="2">20211129_DDA</strain>
        <tissue evidence="2">Liver</tissue>
    </source>
</reference>
<evidence type="ECO:0000313" key="3">
    <source>
        <dbReference type="Proteomes" id="UP001066276"/>
    </source>
</evidence>
<feature type="region of interest" description="Disordered" evidence="1">
    <location>
        <begin position="1"/>
        <end position="45"/>
    </location>
</feature>
<accession>A0AAV7S6Y1</accession>
<evidence type="ECO:0000313" key="2">
    <source>
        <dbReference type="EMBL" id="KAJ1159917.1"/>
    </source>
</evidence>
<gene>
    <name evidence="2" type="ORF">NDU88_000421</name>
</gene>
<organism evidence="2 3">
    <name type="scientific">Pleurodeles waltl</name>
    <name type="common">Iberian ribbed newt</name>
    <dbReference type="NCBI Taxonomy" id="8319"/>
    <lineage>
        <taxon>Eukaryota</taxon>
        <taxon>Metazoa</taxon>
        <taxon>Chordata</taxon>
        <taxon>Craniata</taxon>
        <taxon>Vertebrata</taxon>
        <taxon>Euteleostomi</taxon>
        <taxon>Amphibia</taxon>
        <taxon>Batrachia</taxon>
        <taxon>Caudata</taxon>
        <taxon>Salamandroidea</taxon>
        <taxon>Salamandridae</taxon>
        <taxon>Pleurodelinae</taxon>
        <taxon>Pleurodeles</taxon>
    </lineage>
</organism>
<keyword evidence="3" id="KW-1185">Reference proteome</keyword>
<sequence>MKSNSPCPEMMASTVLSGGAGTAKQRQSMHLHGEAGRSQTQSSYAYDGGCSSSANVVAGPRPWLVSSSPSVAPCSSQSLPALLGRDAQWAPHTPRSFRAQRSVSKQTRETSHNIVIHSRFPMWRTHADTRWSWQDPSRGPPAGGLVPVLLARQPPAAAAGQDSQLRRAMMGSQRCCEAEDSATRALRPDAPSAARPADSGPKTQEQGRITLISQAPPQSFSAAWPLRQAWRPALAESGKLGQDPHRDPCTQGPSLIPIQGPAHTASPGPGPPLGRTPTGSRESR</sequence>
<evidence type="ECO:0000256" key="1">
    <source>
        <dbReference type="SAM" id="MobiDB-lite"/>
    </source>
</evidence>
<feature type="compositionally biased region" description="Low complexity" evidence="1">
    <location>
        <begin position="184"/>
        <end position="199"/>
    </location>
</feature>
<dbReference type="EMBL" id="JANPWB010000008">
    <property type="protein sequence ID" value="KAJ1159917.1"/>
    <property type="molecule type" value="Genomic_DNA"/>
</dbReference>
<name>A0AAV7S6Y1_PLEWA</name>
<feature type="region of interest" description="Disordered" evidence="1">
    <location>
        <begin position="235"/>
        <end position="284"/>
    </location>
</feature>
<protein>
    <submittedName>
        <fullName evidence="2">Uncharacterized protein</fullName>
    </submittedName>
</protein>
<dbReference type="AlphaFoldDB" id="A0AAV7S6Y1"/>
<feature type="compositionally biased region" description="Low complexity" evidence="1">
    <location>
        <begin position="275"/>
        <end position="284"/>
    </location>
</feature>
<comment type="caution">
    <text evidence="2">The sequence shown here is derived from an EMBL/GenBank/DDBJ whole genome shotgun (WGS) entry which is preliminary data.</text>
</comment>
<feature type="region of interest" description="Disordered" evidence="1">
    <location>
        <begin position="91"/>
        <end position="110"/>
    </location>
</feature>
<proteinExistence type="predicted"/>